<dbReference type="Proteomes" id="UP001629214">
    <property type="component" value="Unassembled WGS sequence"/>
</dbReference>
<protein>
    <submittedName>
        <fullName evidence="2">Uncharacterized protein</fullName>
    </submittedName>
</protein>
<name>A0ABW8Z2X4_9BURK</name>
<evidence type="ECO:0000313" key="2">
    <source>
        <dbReference type="EMBL" id="MFL9877376.1"/>
    </source>
</evidence>
<keyword evidence="3" id="KW-1185">Reference proteome</keyword>
<accession>A0ABW8Z2X4</accession>
<feature type="region of interest" description="Disordered" evidence="1">
    <location>
        <begin position="1"/>
        <end position="102"/>
    </location>
</feature>
<sequence length="218" mass="23568">MTFVRSTPPPAAIKQPTPPEKTKPVKKSSPQPKQIARAKPSPSPARVPAREAPPPSPTAITQAPPEMDMSTMLNAARERRRAAEDSASRENAEARAAEQGPSANEIARANIAFQARKASGGTNGVFEIVSKGPRVAQYVFRGWTSDIRNSQRQTITVDAGPNGDVEKAIVDSMIALIRKYYSGDFNWESAKLGRVVPLSARQADTAGLQAFLLREFFG</sequence>
<gene>
    <name evidence="2" type="ORF">PQR63_03215</name>
</gene>
<feature type="compositionally biased region" description="Pro residues" evidence="1">
    <location>
        <begin position="7"/>
        <end position="19"/>
    </location>
</feature>
<organism evidence="2 3">
    <name type="scientific">Herbaspirillum rhizosphaerae</name>
    <dbReference type="NCBI Taxonomy" id="346179"/>
    <lineage>
        <taxon>Bacteria</taxon>
        <taxon>Pseudomonadati</taxon>
        <taxon>Pseudomonadota</taxon>
        <taxon>Betaproteobacteria</taxon>
        <taxon>Burkholderiales</taxon>
        <taxon>Oxalobacteraceae</taxon>
        <taxon>Herbaspirillum</taxon>
    </lineage>
</organism>
<comment type="caution">
    <text evidence="2">The sequence shown here is derived from an EMBL/GenBank/DDBJ whole genome shotgun (WGS) entry which is preliminary data.</text>
</comment>
<evidence type="ECO:0000313" key="3">
    <source>
        <dbReference type="Proteomes" id="UP001629214"/>
    </source>
</evidence>
<feature type="compositionally biased region" description="Pro residues" evidence="1">
    <location>
        <begin position="41"/>
        <end position="57"/>
    </location>
</feature>
<dbReference type="EMBL" id="JAQQFR010000002">
    <property type="protein sequence ID" value="MFL9877376.1"/>
    <property type="molecule type" value="Genomic_DNA"/>
</dbReference>
<dbReference type="RefSeq" id="WP_408165592.1">
    <property type="nucleotide sequence ID" value="NZ_JAQQFR010000002.1"/>
</dbReference>
<feature type="compositionally biased region" description="Basic and acidic residues" evidence="1">
    <location>
        <begin position="81"/>
        <end position="96"/>
    </location>
</feature>
<evidence type="ECO:0000256" key="1">
    <source>
        <dbReference type="SAM" id="MobiDB-lite"/>
    </source>
</evidence>
<proteinExistence type="predicted"/>
<reference evidence="2 3" key="1">
    <citation type="journal article" date="2024" name="Chem. Sci.">
        <title>Discovery of megapolipeptins by genome mining of a Burkholderiales bacteria collection.</title>
        <authorList>
            <person name="Paulo B.S."/>
            <person name="Recchia M.J.J."/>
            <person name="Lee S."/>
            <person name="Fergusson C.H."/>
            <person name="Romanowski S.B."/>
            <person name="Hernandez A."/>
            <person name="Krull N."/>
            <person name="Liu D.Y."/>
            <person name="Cavanagh H."/>
            <person name="Bos A."/>
            <person name="Gray C.A."/>
            <person name="Murphy B.T."/>
            <person name="Linington R.G."/>
            <person name="Eustaquio A.S."/>
        </authorList>
    </citation>
    <scope>NUCLEOTIDE SEQUENCE [LARGE SCALE GENOMIC DNA]</scope>
    <source>
        <strain evidence="2 3">RL21-008-BIB-B</strain>
    </source>
</reference>
<feature type="compositionally biased region" description="Low complexity" evidence="1">
    <location>
        <begin position="27"/>
        <end position="40"/>
    </location>
</feature>